<sequence length="181" mass="20733">MSFIRSTSNPTELQKREYVNMVIGNFTDFIKEICEMGGRKFAFQNVGPLGCLPLLKQEYNLSGGACVEVLQEFASLHNSLLSSITMELQSQISGFKYLIIDSYRDYECRRVKEYELRNNPNDYVFFDGDHQSEHANSISSNFLWNGGSGFTWPLSMKQFYELNSTTAIEILSEGRLQPHIL</sequence>
<keyword evidence="2" id="KW-1185">Reference proteome</keyword>
<name>A0ACC0X0F1_9ROSI</name>
<dbReference type="EMBL" id="CM047750">
    <property type="protein sequence ID" value="KAJ0007093.1"/>
    <property type="molecule type" value="Genomic_DNA"/>
</dbReference>
<protein>
    <submittedName>
        <fullName evidence="1">Uncharacterized protein</fullName>
    </submittedName>
</protein>
<comment type="caution">
    <text evidence="1">The sequence shown here is derived from an EMBL/GenBank/DDBJ whole genome shotgun (WGS) entry which is preliminary data.</text>
</comment>
<proteinExistence type="predicted"/>
<reference evidence="2" key="1">
    <citation type="journal article" date="2023" name="G3 (Bethesda)">
        <title>Genome assembly and association tests identify interacting loci associated with vigor, precocity, and sex in interspecific pistachio rootstocks.</title>
        <authorList>
            <person name="Palmer W."/>
            <person name="Jacygrad E."/>
            <person name="Sagayaradj S."/>
            <person name="Cavanaugh K."/>
            <person name="Han R."/>
            <person name="Bertier L."/>
            <person name="Beede B."/>
            <person name="Kafkas S."/>
            <person name="Golino D."/>
            <person name="Preece J."/>
            <person name="Michelmore R."/>
        </authorList>
    </citation>
    <scope>NUCLEOTIDE SEQUENCE [LARGE SCALE GENOMIC DNA]</scope>
</reference>
<gene>
    <name evidence="1" type="ORF">Pint_29363</name>
</gene>
<organism evidence="1 2">
    <name type="scientific">Pistacia integerrima</name>
    <dbReference type="NCBI Taxonomy" id="434235"/>
    <lineage>
        <taxon>Eukaryota</taxon>
        <taxon>Viridiplantae</taxon>
        <taxon>Streptophyta</taxon>
        <taxon>Embryophyta</taxon>
        <taxon>Tracheophyta</taxon>
        <taxon>Spermatophyta</taxon>
        <taxon>Magnoliopsida</taxon>
        <taxon>eudicotyledons</taxon>
        <taxon>Gunneridae</taxon>
        <taxon>Pentapetalae</taxon>
        <taxon>rosids</taxon>
        <taxon>malvids</taxon>
        <taxon>Sapindales</taxon>
        <taxon>Anacardiaceae</taxon>
        <taxon>Pistacia</taxon>
    </lineage>
</organism>
<accession>A0ACC0X0F1</accession>
<evidence type="ECO:0000313" key="1">
    <source>
        <dbReference type="EMBL" id="KAJ0007093.1"/>
    </source>
</evidence>
<evidence type="ECO:0000313" key="2">
    <source>
        <dbReference type="Proteomes" id="UP001163603"/>
    </source>
</evidence>
<dbReference type="Proteomes" id="UP001163603">
    <property type="component" value="Chromosome 15"/>
</dbReference>